<dbReference type="PROSITE" id="PS50846">
    <property type="entry name" value="HMA_2"/>
    <property type="match status" value="4"/>
</dbReference>
<dbReference type="OrthoDB" id="432719at2759"/>
<feature type="domain" description="HMA" evidence="20">
    <location>
        <begin position="111"/>
        <end position="177"/>
    </location>
</feature>
<keyword evidence="16 18" id="KW-0472">Membrane</keyword>
<reference evidence="21" key="2">
    <citation type="journal article" date="2023" name="IMA Fungus">
        <title>Comparative genomic study of the Penicillium genus elucidates a diverse pangenome and 15 lateral gene transfer events.</title>
        <authorList>
            <person name="Petersen C."/>
            <person name="Sorensen T."/>
            <person name="Nielsen M.R."/>
            <person name="Sondergaard T.E."/>
            <person name="Sorensen J.L."/>
            <person name="Fitzpatrick D.A."/>
            <person name="Frisvad J.C."/>
            <person name="Nielsen K.L."/>
        </authorList>
    </citation>
    <scope>NUCLEOTIDE SEQUENCE</scope>
    <source>
        <strain evidence="21">IBT 34128</strain>
    </source>
</reference>
<evidence type="ECO:0000256" key="2">
    <source>
        <dbReference type="ARBA" id="ARBA00006024"/>
    </source>
</evidence>
<sequence length="1204" mass="127979">MSPNPRSARDETDPPTSRLPAMATTTLRVEGMTCGACTSAVEGAFKEVDGAGDVSVSLIMGRAAVQHDPSVLPPEKIAQMIEDCGFDAKVLSTDEQTKSPGNSGVNDTRVSVTNLAVEGMTCGACTSAVESGLKDIPGVSSVNVSLLSERALVEHDVEKITPEQIAEIIEDRGFGARVLDTATSPGHDASLSVAEMAGENPEHWVTTIAIGGMTCGACTSSVQNAFDHVEGLIQFNISLLAERAVIVHDPAILTREKLIALVEDTGFDASVVSFEAQAPLSRKTQQIHLNLHGLQNAADASALEEDLLRQPGICSASINLISFRVAISFDASVIGIRSVVETIEAAGYNAVLADSNDTNAQLESLSKTKEIQEWKRAFTTSVSFAIPVFVINMVLPMYLPSLDFGGFELLPGLYLGDLACLFLTIPVQFGIGKRFYYTSYKSLKHRSPTMDVLVMLGTSAAFFYSCFTMAMAMCSMQHKRPSTVFDTSTMLITFITLGRWLENRAKGQTSAALSRLMSLAPSMTTIYEDPIAAEKLVEGWISKSASENPGAGPTLPEDTTVNQKFIPTELIQVGDIVILRPGDKVSADGVVMRGESFVDESMITGEPLPIHKKKGSHVIAGTVNGTSSVDFKVIRAGKDTQLSQIVKLVQDAQTSRAPIQRMADIVAGYFVPTIIGLGLITFFGWMFLSHVLSNPPKIFQGDDSGGRVMVCLKLCISVIVFACPCALGLSTPTAVMVGTGVGAEHGILVKGGAVLEAATRVNHVVFDKTGTLTSGRMSVAQTRIEPQWTANEWRRQLWWLLVGLAEMNSEHPIGRAILSEAKAEAGHPGEDGLPGSLGDFDACVGQGISAVVEPTSSVERTRYQVILGNANFLRSRNVPVPASADPESATNEPGSETGAPKPGKAVSGITRIHVAIDSHYAGTISLRDTIKDTSVAAVAALHRMGISTSLVTGDTSSTAISIATAVGIPVASVHASVSPTNKRAIISSLQSTGERVAMVGDGINDSPALATALVGIALASGTDVAIEAADIVLMRPDDLLSVPASLALSRSVFTRIKLNLMWACLYNIIGLPFAMGIFLPFTGFVLPPMAAGAAMAASSVSVVVSSLLLKFWHRPSWMEIDRLEKELDLDLISATGAAHRRAHARKSRWWTPATILASNRPRSLRRWLGQSVSAVWSLATGRGFKPAVQEDEGYVPLQTVESPV</sequence>
<dbReference type="AlphaFoldDB" id="A0A9W9JYJ0"/>
<keyword evidence="8 18" id="KW-0547">Nucleotide-binding</keyword>
<dbReference type="RefSeq" id="XP_056508824.1">
    <property type="nucleotide sequence ID" value="XM_056658531.1"/>
</dbReference>
<evidence type="ECO:0000256" key="1">
    <source>
        <dbReference type="ARBA" id="ARBA00004127"/>
    </source>
</evidence>
<dbReference type="GO" id="GO:0016887">
    <property type="term" value="F:ATP hydrolysis activity"/>
    <property type="evidence" value="ECO:0007669"/>
    <property type="project" value="InterPro"/>
</dbReference>
<evidence type="ECO:0000256" key="13">
    <source>
        <dbReference type="ARBA" id="ARBA00022989"/>
    </source>
</evidence>
<feature type="transmembrane region" description="Helical" evidence="18">
    <location>
        <begin position="377"/>
        <end position="399"/>
    </location>
</feature>
<dbReference type="GO" id="GO:0043682">
    <property type="term" value="F:P-type divalent copper transporter activity"/>
    <property type="evidence" value="ECO:0007669"/>
    <property type="project" value="TreeGrafter"/>
</dbReference>
<evidence type="ECO:0000256" key="5">
    <source>
        <dbReference type="ARBA" id="ARBA00022692"/>
    </source>
</evidence>
<dbReference type="Pfam" id="PF00403">
    <property type="entry name" value="HMA"/>
    <property type="match status" value="3"/>
</dbReference>
<keyword evidence="15" id="KW-0406">Ion transport</keyword>
<dbReference type="InterPro" id="IPR044492">
    <property type="entry name" value="P_typ_ATPase_HD_dom"/>
</dbReference>
<dbReference type="EC" id="7.2.2.8" evidence="3"/>
<dbReference type="PROSITE" id="PS01229">
    <property type="entry name" value="COF_2"/>
    <property type="match status" value="1"/>
</dbReference>
<dbReference type="SFLD" id="SFLDS00003">
    <property type="entry name" value="Haloacid_Dehalogenase"/>
    <property type="match status" value="1"/>
</dbReference>
<keyword evidence="9" id="KW-0187">Copper transport</keyword>
<evidence type="ECO:0000256" key="8">
    <source>
        <dbReference type="ARBA" id="ARBA00022741"/>
    </source>
</evidence>
<keyword evidence="11" id="KW-0460">Magnesium</keyword>
<evidence type="ECO:0000259" key="20">
    <source>
        <dbReference type="PROSITE" id="PS50846"/>
    </source>
</evidence>
<dbReference type="GO" id="GO:0012505">
    <property type="term" value="C:endomembrane system"/>
    <property type="evidence" value="ECO:0007669"/>
    <property type="project" value="UniProtKB-SubCell"/>
</dbReference>
<keyword evidence="14" id="KW-0186">Copper</keyword>
<dbReference type="Gene3D" id="3.40.1110.10">
    <property type="entry name" value="Calcium-transporting ATPase, cytoplasmic domain N"/>
    <property type="match status" value="1"/>
</dbReference>
<dbReference type="PROSITE" id="PS00154">
    <property type="entry name" value="ATPASE_E1_E2"/>
    <property type="match status" value="1"/>
</dbReference>
<feature type="transmembrane region" description="Helical" evidence="18">
    <location>
        <begin position="452"/>
        <end position="472"/>
    </location>
</feature>
<feature type="domain" description="HMA" evidence="20">
    <location>
        <begin position="285"/>
        <end position="351"/>
    </location>
</feature>
<evidence type="ECO:0000256" key="7">
    <source>
        <dbReference type="ARBA" id="ARBA00022737"/>
    </source>
</evidence>
<dbReference type="InterPro" id="IPR023299">
    <property type="entry name" value="ATPase_P-typ_cyto_dom_N"/>
</dbReference>
<dbReference type="Proteomes" id="UP001141434">
    <property type="component" value="Unassembled WGS sequence"/>
</dbReference>
<dbReference type="InterPro" id="IPR023298">
    <property type="entry name" value="ATPase_P-typ_TM_dom_sf"/>
</dbReference>
<comment type="similarity">
    <text evidence="2 18">Belongs to the cation transport ATPase (P-type) (TC 3.A.3) family. Type IB subfamily.</text>
</comment>
<dbReference type="CDD" id="cd02094">
    <property type="entry name" value="P-type_ATPase_Cu-like"/>
    <property type="match status" value="1"/>
</dbReference>
<dbReference type="SUPFAM" id="SSF81653">
    <property type="entry name" value="Calcium ATPase, transduction domain A"/>
    <property type="match status" value="1"/>
</dbReference>
<feature type="transmembrane region" description="Helical" evidence="18">
    <location>
        <begin position="1060"/>
        <end position="1083"/>
    </location>
</feature>
<evidence type="ECO:0000256" key="9">
    <source>
        <dbReference type="ARBA" id="ARBA00022796"/>
    </source>
</evidence>
<evidence type="ECO:0000256" key="4">
    <source>
        <dbReference type="ARBA" id="ARBA00022448"/>
    </source>
</evidence>
<dbReference type="InterPro" id="IPR006121">
    <property type="entry name" value="HMA_dom"/>
</dbReference>
<comment type="subcellular location">
    <subcellularLocation>
        <location evidence="1">Endomembrane system</location>
        <topology evidence="1">Multi-pass membrane protein</topology>
    </subcellularLocation>
    <subcellularLocation>
        <location evidence="18">Membrane</location>
    </subcellularLocation>
</comment>
<dbReference type="PANTHER" id="PTHR43520:SF8">
    <property type="entry name" value="P-TYPE CU(+) TRANSPORTER"/>
    <property type="match status" value="1"/>
</dbReference>
<feature type="transmembrane region" description="Helical" evidence="18">
    <location>
        <begin position="484"/>
        <end position="501"/>
    </location>
</feature>
<keyword evidence="10 18" id="KW-0067">ATP-binding</keyword>
<evidence type="ECO:0000256" key="6">
    <source>
        <dbReference type="ARBA" id="ARBA00022723"/>
    </source>
</evidence>
<dbReference type="InterPro" id="IPR023214">
    <property type="entry name" value="HAD_sf"/>
</dbReference>
<protein>
    <recommendedName>
        <fullName evidence="3">P-type Cu(+) transporter</fullName>
        <ecNumber evidence="3">7.2.2.8</ecNumber>
    </recommendedName>
    <alternativeName>
        <fullName evidence="17">Cu(2+)-ATPase</fullName>
    </alternativeName>
</protein>
<dbReference type="InterPro" id="IPR001757">
    <property type="entry name" value="P_typ_ATPase"/>
</dbReference>
<accession>A0A9W9JYJ0</accession>
<evidence type="ECO:0000313" key="21">
    <source>
        <dbReference type="EMBL" id="KAJ5086699.1"/>
    </source>
</evidence>
<feature type="transmembrane region" description="Helical" evidence="18">
    <location>
        <begin position="1089"/>
        <end position="1112"/>
    </location>
</feature>
<dbReference type="InterPro" id="IPR006122">
    <property type="entry name" value="HMA_Cu_ion-bd"/>
</dbReference>
<keyword evidence="6 18" id="KW-0479">Metal-binding</keyword>
<dbReference type="GO" id="GO:0030003">
    <property type="term" value="P:intracellular monoatomic cation homeostasis"/>
    <property type="evidence" value="ECO:0007669"/>
    <property type="project" value="UniProtKB-ARBA"/>
</dbReference>
<dbReference type="FunFam" id="3.30.70.100:FF:000001">
    <property type="entry name" value="ATPase copper transporting beta"/>
    <property type="match status" value="3"/>
</dbReference>
<feature type="transmembrane region" description="Helical" evidence="18">
    <location>
        <begin position="666"/>
        <end position="687"/>
    </location>
</feature>
<dbReference type="PANTHER" id="PTHR43520">
    <property type="entry name" value="ATP7, ISOFORM B"/>
    <property type="match status" value="1"/>
</dbReference>
<dbReference type="SFLD" id="SFLDF00027">
    <property type="entry name" value="p-type_atpase"/>
    <property type="match status" value="1"/>
</dbReference>
<evidence type="ECO:0000313" key="22">
    <source>
        <dbReference type="Proteomes" id="UP001141434"/>
    </source>
</evidence>
<evidence type="ECO:0000256" key="11">
    <source>
        <dbReference type="ARBA" id="ARBA00022842"/>
    </source>
</evidence>
<dbReference type="NCBIfam" id="TIGR00003">
    <property type="entry name" value="copper ion binding protein"/>
    <property type="match status" value="2"/>
</dbReference>
<dbReference type="Pfam" id="PF00702">
    <property type="entry name" value="Hydrolase"/>
    <property type="match status" value="1"/>
</dbReference>
<dbReference type="GO" id="GO:0140581">
    <property type="term" value="F:P-type monovalent copper transporter activity"/>
    <property type="evidence" value="ECO:0007669"/>
    <property type="project" value="UniProtKB-EC"/>
</dbReference>
<evidence type="ECO:0000256" key="19">
    <source>
        <dbReference type="SAM" id="MobiDB-lite"/>
    </source>
</evidence>
<evidence type="ECO:0000256" key="18">
    <source>
        <dbReference type="RuleBase" id="RU362081"/>
    </source>
</evidence>
<dbReference type="GO" id="GO:0055070">
    <property type="term" value="P:copper ion homeostasis"/>
    <property type="evidence" value="ECO:0007669"/>
    <property type="project" value="TreeGrafter"/>
</dbReference>
<evidence type="ECO:0000256" key="17">
    <source>
        <dbReference type="ARBA" id="ARBA00080126"/>
    </source>
</evidence>
<evidence type="ECO:0000256" key="10">
    <source>
        <dbReference type="ARBA" id="ARBA00022840"/>
    </source>
</evidence>
<keyword evidence="13 18" id="KW-1133">Transmembrane helix</keyword>
<proteinExistence type="inferred from homology"/>
<keyword evidence="12" id="KW-1278">Translocase</keyword>
<dbReference type="SUPFAM" id="SSF81665">
    <property type="entry name" value="Calcium ATPase, transmembrane domain M"/>
    <property type="match status" value="1"/>
</dbReference>
<dbReference type="GeneID" id="81397700"/>
<dbReference type="InterPro" id="IPR018303">
    <property type="entry name" value="ATPase_P-typ_P_site"/>
</dbReference>
<dbReference type="PRINTS" id="PR00942">
    <property type="entry name" value="CUATPASEI"/>
</dbReference>
<keyword evidence="7" id="KW-0677">Repeat</keyword>
<feature type="transmembrane region" description="Helical" evidence="18">
    <location>
        <begin position="411"/>
        <end position="431"/>
    </location>
</feature>
<dbReference type="SUPFAM" id="SSF55008">
    <property type="entry name" value="HMA, heavy metal-associated domain"/>
    <property type="match status" value="4"/>
</dbReference>
<dbReference type="NCBIfam" id="TIGR01525">
    <property type="entry name" value="ATPase-IB_hvy"/>
    <property type="match status" value="1"/>
</dbReference>
<dbReference type="GO" id="GO:0005507">
    <property type="term" value="F:copper ion binding"/>
    <property type="evidence" value="ECO:0007669"/>
    <property type="project" value="InterPro"/>
</dbReference>
<feature type="domain" description="HMA" evidence="20">
    <location>
        <begin position="23"/>
        <end position="89"/>
    </location>
</feature>
<dbReference type="EMBL" id="JAPMSZ010000010">
    <property type="protein sequence ID" value="KAJ5086699.1"/>
    <property type="molecule type" value="Genomic_DNA"/>
</dbReference>
<dbReference type="Gene3D" id="2.70.150.10">
    <property type="entry name" value="Calcium-transporting ATPase, cytoplasmic transduction domain A"/>
    <property type="match status" value="1"/>
</dbReference>
<comment type="caution">
    <text evidence="21">The sequence shown here is derived from an EMBL/GenBank/DDBJ whole genome shotgun (WGS) entry which is preliminary data.</text>
</comment>
<dbReference type="InterPro" id="IPR059000">
    <property type="entry name" value="ATPase_P-type_domA"/>
</dbReference>
<keyword evidence="4" id="KW-0813">Transport</keyword>
<dbReference type="SUPFAM" id="SSF56784">
    <property type="entry name" value="HAD-like"/>
    <property type="match status" value="1"/>
</dbReference>
<reference evidence="21" key="1">
    <citation type="submission" date="2022-11" db="EMBL/GenBank/DDBJ databases">
        <authorList>
            <person name="Petersen C."/>
        </authorList>
    </citation>
    <scope>NUCLEOTIDE SEQUENCE</scope>
    <source>
        <strain evidence="21">IBT 34128</strain>
    </source>
</reference>
<dbReference type="Pfam" id="PF00122">
    <property type="entry name" value="E1-E2_ATPase"/>
    <property type="match status" value="1"/>
</dbReference>
<keyword evidence="22" id="KW-1185">Reference proteome</keyword>
<feature type="region of interest" description="Disordered" evidence="19">
    <location>
        <begin position="877"/>
        <end position="905"/>
    </location>
</feature>
<dbReference type="SFLD" id="SFLDG00002">
    <property type="entry name" value="C1.7:_P-type_atpase_like"/>
    <property type="match status" value="1"/>
</dbReference>
<evidence type="ECO:0000256" key="14">
    <source>
        <dbReference type="ARBA" id="ARBA00023008"/>
    </source>
</evidence>
<dbReference type="Gene3D" id="3.40.50.1000">
    <property type="entry name" value="HAD superfamily/HAD-like"/>
    <property type="match status" value="1"/>
</dbReference>
<keyword evidence="5 18" id="KW-0812">Transmembrane</keyword>
<dbReference type="PRINTS" id="PR00119">
    <property type="entry name" value="CATATPASE"/>
</dbReference>
<dbReference type="GO" id="GO:0016020">
    <property type="term" value="C:membrane"/>
    <property type="evidence" value="ECO:0007669"/>
    <property type="project" value="UniProtKB-SubCell"/>
</dbReference>
<evidence type="ECO:0000256" key="16">
    <source>
        <dbReference type="ARBA" id="ARBA00023136"/>
    </source>
</evidence>
<dbReference type="InterPro" id="IPR036163">
    <property type="entry name" value="HMA_dom_sf"/>
</dbReference>
<dbReference type="InterPro" id="IPR036412">
    <property type="entry name" value="HAD-like_sf"/>
</dbReference>
<dbReference type="InterPro" id="IPR008250">
    <property type="entry name" value="ATPase_P-typ_transduc_dom_A_sf"/>
</dbReference>
<dbReference type="Gene3D" id="3.30.70.100">
    <property type="match status" value="4"/>
</dbReference>
<dbReference type="InterPro" id="IPR027256">
    <property type="entry name" value="P-typ_ATPase_IB"/>
</dbReference>
<evidence type="ECO:0000256" key="3">
    <source>
        <dbReference type="ARBA" id="ARBA00012517"/>
    </source>
</evidence>
<organism evidence="21 22">
    <name type="scientific">Penicillium alfredii</name>
    <dbReference type="NCBI Taxonomy" id="1506179"/>
    <lineage>
        <taxon>Eukaryota</taxon>
        <taxon>Fungi</taxon>
        <taxon>Dikarya</taxon>
        <taxon>Ascomycota</taxon>
        <taxon>Pezizomycotina</taxon>
        <taxon>Eurotiomycetes</taxon>
        <taxon>Eurotiomycetidae</taxon>
        <taxon>Eurotiales</taxon>
        <taxon>Aspergillaceae</taxon>
        <taxon>Penicillium</taxon>
    </lineage>
</organism>
<dbReference type="InterPro" id="IPR017969">
    <property type="entry name" value="Heavy-metal-associated_CS"/>
</dbReference>
<evidence type="ECO:0000256" key="12">
    <source>
        <dbReference type="ARBA" id="ARBA00022967"/>
    </source>
</evidence>
<evidence type="ECO:0000256" key="15">
    <source>
        <dbReference type="ARBA" id="ARBA00023065"/>
    </source>
</evidence>
<dbReference type="CDD" id="cd00371">
    <property type="entry name" value="HMA"/>
    <property type="match status" value="4"/>
</dbReference>
<dbReference type="PROSITE" id="PS01047">
    <property type="entry name" value="HMA_1"/>
    <property type="match status" value="1"/>
</dbReference>
<gene>
    <name evidence="21" type="ORF">NUU61_008006</name>
</gene>
<dbReference type="NCBIfam" id="TIGR01494">
    <property type="entry name" value="ATPase_P-type"/>
    <property type="match status" value="2"/>
</dbReference>
<dbReference type="FunFam" id="2.70.150.10:FF:000002">
    <property type="entry name" value="Copper-transporting ATPase 1, putative"/>
    <property type="match status" value="1"/>
</dbReference>
<feature type="domain" description="HMA" evidence="20">
    <location>
        <begin position="204"/>
        <end position="270"/>
    </location>
</feature>
<name>A0A9W9JYJ0_9EURO</name>
<dbReference type="GO" id="GO:0005524">
    <property type="term" value="F:ATP binding"/>
    <property type="evidence" value="ECO:0007669"/>
    <property type="project" value="UniProtKB-UniRule"/>
</dbReference>
<feature type="transmembrane region" description="Helical" evidence="18">
    <location>
        <begin position="707"/>
        <end position="729"/>
    </location>
</feature>